<evidence type="ECO:0000313" key="4">
    <source>
        <dbReference type="EMBL" id="NKY85483.1"/>
    </source>
</evidence>
<feature type="transmembrane region" description="Helical" evidence="2">
    <location>
        <begin position="36"/>
        <end position="56"/>
    </location>
</feature>
<dbReference type="Pfam" id="PF10756">
    <property type="entry name" value="bPH_6"/>
    <property type="match status" value="1"/>
</dbReference>
<feature type="region of interest" description="Disordered" evidence="1">
    <location>
        <begin position="1"/>
        <end position="31"/>
    </location>
</feature>
<dbReference type="InterPro" id="IPR019692">
    <property type="entry name" value="CFP-6_PH"/>
</dbReference>
<name>A0A7X6LVQ7_9NOCA</name>
<dbReference type="Proteomes" id="UP000523447">
    <property type="component" value="Unassembled WGS sequence"/>
</dbReference>
<dbReference type="EMBL" id="JAAXPE010000005">
    <property type="protein sequence ID" value="NKY85483.1"/>
    <property type="molecule type" value="Genomic_DNA"/>
</dbReference>
<sequence length="174" mass="18614">MSTPEPDRPEHPGSGRPDPHDEGGDPAPRLEWSTPAPALVVVTLGGVALAVAAAFASDAPSRLLIGLAAALLLCLAGLGFRQRPRLTVVPGNPAHLVVRGLLGPAEYGPERILRARVVGFRRLGRSIPNLELDVDHKGEERLLIFGRWDLGTHPQDVLDVMTVHGLVPSDPRIR</sequence>
<evidence type="ECO:0000313" key="5">
    <source>
        <dbReference type="Proteomes" id="UP000523447"/>
    </source>
</evidence>
<feature type="compositionally biased region" description="Basic and acidic residues" evidence="1">
    <location>
        <begin position="1"/>
        <end position="23"/>
    </location>
</feature>
<feature type="domain" description="Low molecular weight protein antigen 6 PH" evidence="3">
    <location>
        <begin position="83"/>
        <end position="165"/>
    </location>
</feature>
<keyword evidence="5" id="KW-1185">Reference proteome</keyword>
<feature type="transmembrane region" description="Helical" evidence="2">
    <location>
        <begin position="63"/>
        <end position="80"/>
    </location>
</feature>
<evidence type="ECO:0000256" key="2">
    <source>
        <dbReference type="SAM" id="Phobius"/>
    </source>
</evidence>
<dbReference type="AlphaFoldDB" id="A0A7X6LVQ7"/>
<evidence type="ECO:0000256" key="1">
    <source>
        <dbReference type="SAM" id="MobiDB-lite"/>
    </source>
</evidence>
<protein>
    <submittedName>
        <fullName evidence="4">PH domain-containing protein</fullName>
    </submittedName>
</protein>
<keyword evidence="2" id="KW-0812">Transmembrane</keyword>
<proteinExistence type="predicted"/>
<reference evidence="4 5" key="1">
    <citation type="submission" date="2020-04" db="EMBL/GenBank/DDBJ databases">
        <title>MicrobeNet Type strains.</title>
        <authorList>
            <person name="Nicholson A.C."/>
        </authorList>
    </citation>
    <scope>NUCLEOTIDE SEQUENCE [LARGE SCALE GENOMIC DNA]</scope>
    <source>
        <strain evidence="4 5">DSM 44445</strain>
    </source>
</reference>
<gene>
    <name evidence="4" type="ORF">HGA07_07585</name>
</gene>
<accession>A0A7X6LVQ7</accession>
<comment type="caution">
    <text evidence="4">The sequence shown here is derived from an EMBL/GenBank/DDBJ whole genome shotgun (WGS) entry which is preliminary data.</text>
</comment>
<keyword evidence="2" id="KW-0472">Membrane</keyword>
<keyword evidence="2" id="KW-1133">Transmembrane helix</keyword>
<organism evidence="4 5">
    <name type="scientific">Nocardia veterana</name>
    <dbReference type="NCBI Taxonomy" id="132249"/>
    <lineage>
        <taxon>Bacteria</taxon>
        <taxon>Bacillati</taxon>
        <taxon>Actinomycetota</taxon>
        <taxon>Actinomycetes</taxon>
        <taxon>Mycobacteriales</taxon>
        <taxon>Nocardiaceae</taxon>
        <taxon>Nocardia</taxon>
    </lineage>
</organism>
<evidence type="ECO:0000259" key="3">
    <source>
        <dbReference type="Pfam" id="PF10756"/>
    </source>
</evidence>